<feature type="transmembrane region" description="Helical" evidence="6">
    <location>
        <begin position="107"/>
        <end position="125"/>
    </location>
</feature>
<evidence type="ECO:0000256" key="2">
    <source>
        <dbReference type="ARBA" id="ARBA00007511"/>
    </source>
</evidence>
<feature type="transmembrane region" description="Helical" evidence="6">
    <location>
        <begin position="131"/>
        <end position="149"/>
    </location>
</feature>
<feature type="transmembrane region" description="Helical" evidence="6">
    <location>
        <begin position="196"/>
        <end position="214"/>
    </location>
</feature>
<keyword evidence="4 6" id="KW-1133">Transmembrane helix</keyword>
<dbReference type="PANTHER" id="PTHR30238">
    <property type="entry name" value="MEMBRANE BOUND PREDICTED REDOX MODULATOR"/>
    <property type="match status" value="1"/>
</dbReference>
<evidence type="ECO:0000313" key="8">
    <source>
        <dbReference type="Proteomes" id="UP000297900"/>
    </source>
</evidence>
<dbReference type="NCBIfam" id="TIGR03717">
    <property type="entry name" value="R_switched_YjbE"/>
    <property type="match status" value="1"/>
</dbReference>
<sequence>MTVDSLFLLLEILLINIVLSGDNAVVIAMASRNLPEHLRSRAIWMGAIGAVGLRIILSVAAIALLDIPAVQIIGALLLLYIAIQLVMEDGGSKEVQSVSSLGKAIGIILVSDLVMSLDNVLAIASIAKNNIWLMTTGIALSIPLIIWGSQLILKVLNRFPAVVWIGSAILGYTAGEMLAGVQVVKARLPSLGAWEYGWLPVATAILVLFSAFAWRKIGADYHEKVAISEEVSLTRRTKG</sequence>
<comment type="subcellular location">
    <subcellularLocation>
        <location evidence="1">Membrane</location>
        <topology evidence="1">Multi-pass membrane protein</topology>
    </subcellularLocation>
</comment>
<dbReference type="EMBL" id="SOMN01000006">
    <property type="protein sequence ID" value="TFE28608.1"/>
    <property type="molecule type" value="Genomic_DNA"/>
</dbReference>
<dbReference type="Pfam" id="PF03741">
    <property type="entry name" value="TerC"/>
    <property type="match status" value="1"/>
</dbReference>
<keyword evidence="8" id="KW-1185">Reference proteome</keyword>
<dbReference type="PANTHER" id="PTHR30238:SF4">
    <property type="entry name" value="SLL1022 PROTEIN"/>
    <property type="match status" value="1"/>
</dbReference>
<reference evidence="7 8" key="1">
    <citation type="submission" date="2019-03" db="EMBL/GenBank/DDBJ databases">
        <title>Cohnella endophytica sp. nov., a novel endophytic bacterium isolated from bark of Sonneratia apetala.</title>
        <authorList>
            <person name="Tuo L."/>
        </authorList>
    </citation>
    <scope>NUCLEOTIDE SEQUENCE [LARGE SCALE GENOMIC DNA]</scope>
    <source>
        <strain evidence="7 8">CCTCC AB 208254</strain>
    </source>
</reference>
<feature type="transmembrane region" description="Helical" evidence="6">
    <location>
        <begin position="42"/>
        <end position="63"/>
    </location>
</feature>
<comment type="similarity">
    <text evidence="2">Belongs to the TerC family.</text>
</comment>
<dbReference type="OrthoDB" id="5295733at2"/>
<dbReference type="InterPro" id="IPR005496">
    <property type="entry name" value="Integral_membrane_TerC"/>
</dbReference>
<evidence type="ECO:0000256" key="6">
    <source>
        <dbReference type="SAM" id="Phobius"/>
    </source>
</evidence>
<gene>
    <name evidence="7" type="ORF">E2980_07205</name>
</gene>
<dbReference type="RefSeq" id="WP_135151475.1">
    <property type="nucleotide sequence ID" value="NZ_SOMN01000006.1"/>
</dbReference>
<accession>A0A4Y8M5S9</accession>
<organism evidence="7 8">
    <name type="scientific">Cohnella luojiensis</name>
    <dbReference type="NCBI Taxonomy" id="652876"/>
    <lineage>
        <taxon>Bacteria</taxon>
        <taxon>Bacillati</taxon>
        <taxon>Bacillota</taxon>
        <taxon>Bacilli</taxon>
        <taxon>Bacillales</taxon>
        <taxon>Paenibacillaceae</taxon>
        <taxon>Cohnella</taxon>
    </lineage>
</organism>
<name>A0A4Y8M5S9_9BACL</name>
<dbReference type="Proteomes" id="UP000297900">
    <property type="component" value="Unassembled WGS sequence"/>
</dbReference>
<evidence type="ECO:0000256" key="3">
    <source>
        <dbReference type="ARBA" id="ARBA00022692"/>
    </source>
</evidence>
<dbReference type="AlphaFoldDB" id="A0A4Y8M5S9"/>
<evidence type="ECO:0000256" key="1">
    <source>
        <dbReference type="ARBA" id="ARBA00004141"/>
    </source>
</evidence>
<dbReference type="InterPro" id="IPR022301">
    <property type="entry name" value="Integral_membrane_YjbE"/>
</dbReference>
<evidence type="ECO:0000313" key="7">
    <source>
        <dbReference type="EMBL" id="TFE28608.1"/>
    </source>
</evidence>
<feature type="transmembrane region" description="Helical" evidence="6">
    <location>
        <begin position="161"/>
        <end position="184"/>
    </location>
</feature>
<feature type="transmembrane region" description="Helical" evidence="6">
    <location>
        <begin position="6"/>
        <end position="30"/>
    </location>
</feature>
<proteinExistence type="inferred from homology"/>
<comment type="caution">
    <text evidence="7">The sequence shown here is derived from an EMBL/GenBank/DDBJ whole genome shotgun (WGS) entry which is preliminary data.</text>
</comment>
<protein>
    <submittedName>
        <fullName evidence="7">TerC family protein</fullName>
    </submittedName>
</protein>
<evidence type="ECO:0000256" key="5">
    <source>
        <dbReference type="ARBA" id="ARBA00023136"/>
    </source>
</evidence>
<keyword evidence="3 6" id="KW-0812">Transmembrane</keyword>
<keyword evidence="5 6" id="KW-0472">Membrane</keyword>
<feature type="transmembrane region" description="Helical" evidence="6">
    <location>
        <begin position="69"/>
        <end position="87"/>
    </location>
</feature>
<evidence type="ECO:0000256" key="4">
    <source>
        <dbReference type="ARBA" id="ARBA00022989"/>
    </source>
</evidence>
<dbReference type="GO" id="GO:0016020">
    <property type="term" value="C:membrane"/>
    <property type="evidence" value="ECO:0007669"/>
    <property type="project" value="UniProtKB-SubCell"/>
</dbReference>